<keyword evidence="6 7" id="KW-0067">ATP-binding</keyword>
<dbReference type="EC" id="2.7.11.1" evidence="1"/>
<evidence type="ECO:0000313" key="10">
    <source>
        <dbReference type="EMBL" id="EMI52049.1"/>
    </source>
</evidence>
<feature type="binding site" evidence="7">
    <location>
        <position position="142"/>
    </location>
    <ligand>
        <name>ATP</name>
        <dbReference type="ChEBI" id="CHEBI:30616"/>
    </ligand>
</feature>
<organism evidence="10 11">
    <name type="scientific">Rhodopirellula sallentina SM41</name>
    <dbReference type="NCBI Taxonomy" id="1263870"/>
    <lineage>
        <taxon>Bacteria</taxon>
        <taxon>Pseudomonadati</taxon>
        <taxon>Planctomycetota</taxon>
        <taxon>Planctomycetia</taxon>
        <taxon>Pirellulales</taxon>
        <taxon>Pirellulaceae</taxon>
        <taxon>Rhodopirellula</taxon>
    </lineage>
</organism>
<dbReference type="PATRIC" id="fig|1263870.3.peg.6901"/>
<dbReference type="FunFam" id="1.10.510.10:FF:000021">
    <property type="entry name" value="Serine/threonine protein kinase"/>
    <property type="match status" value="1"/>
</dbReference>
<dbReference type="SUPFAM" id="SSF56112">
    <property type="entry name" value="Protein kinase-like (PK-like)"/>
    <property type="match status" value="1"/>
</dbReference>
<dbReference type="InterPro" id="IPR011009">
    <property type="entry name" value="Kinase-like_dom_sf"/>
</dbReference>
<name>M5TSK9_9BACT</name>
<evidence type="ECO:0000256" key="2">
    <source>
        <dbReference type="ARBA" id="ARBA00022527"/>
    </source>
</evidence>
<evidence type="ECO:0000256" key="6">
    <source>
        <dbReference type="ARBA" id="ARBA00022840"/>
    </source>
</evidence>
<reference evidence="10 11" key="1">
    <citation type="journal article" date="2013" name="Mar. Genomics">
        <title>Expression of sulfatases in Rhodopirellula baltica and the diversity of sulfatases in the genus Rhodopirellula.</title>
        <authorList>
            <person name="Wegner C.E."/>
            <person name="Richter-Heitmann T."/>
            <person name="Klindworth A."/>
            <person name="Klockow C."/>
            <person name="Richter M."/>
            <person name="Achstetter T."/>
            <person name="Glockner F.O."/>
            <person name="Harder J."/>
        </authorList>
    </citation>
    <scope>NUCLEOTIDE SEQUENCE [LARGE SCALE GENOMIC DNA]</scope>
    <source>
        <strain evidence="10 11">SM41</strain>
    </source>
</reference>
<dbReference type="PROSITE" id="PS00107">
    <property type="entry name" value="PROTEIN_KINASE_ATP"/>
    <property type="match status" value="1"/>
</dbReference>
<dbReference type="EMBL" id="ANOH01000453">
    <property type="protein sequence ID" value="EMI52049.1"/>
    <property type="molecule type" value="Genomic_DNA"/>
</dbReference>
<keyword evidence="3 10" id="KW-0808">Transferase</keyword>
<evidence type="ECO:0000256" key="5">
    <source>
        <dbReference type="ARBA" id="ARBA00022777"/>
    </source>
</evidence>
<dbReference type="InterPro" id="IPR017441">
    <property type="entry name" value="Protein_kinase_ATP_BS"/>
</dbReference>
<dbReference type="Proteomes" id="UP000011885">
    <property type="component" value="Unassembled WGS sequence"/>
</dbReference>
<dbReference type="InterPro" id="IPR000719">
    <property type="entry name" value="Prot_kinase_dom"/>
</dbReference>
<dbReference type="PANTHER" id="PTHR43289:SF6">
    <property type="entry name" value="SERINE_THREONINE-PROTEIN KINASE NEKL-3"/>
    <property type="match status" value="1"/>
</dbReference>
<evidence type="ECO:0000256" key="7">
    <source>
        <dbReference type="PROSITE-ProRule" id="PRU10141"/>
    </source>
</evidence>
<protein>
    <recommendedName>
        <fullName evidence="1">non-specific serine/threonine protein kinase</fullName>
        <ecNumber evidence="1">2.7.11.1</ecNumber>
    </recommendedName>
</protein>
<feature type="region of interest" description="Disordered" evidence="8">
    <location>
        <begin position="514"/>
        <end position="536"/>
    </location>
</feature>
<dbReference type="Pfam" id="PF00069">
    <property type="entry name" value="Pkinase"/>
    <property type="match status" value="1"/>
</dbReference>
<feature type="domain" description="Protein kinase" evidence="9">
    <location>
        <begin position="113"/>
        <end position="377"/>
    </location>
</feature>
<dbReference type="PANTHER" id="PTHR43289">
    <property type="entry name" value="MITOGEN-ACTIVATED PROTEIN KINASE KINASE KINASE 20-RELATED"/>
    <property type="match status" value="1"/>
</dbReference>
<feature type="compositionally biased region" description="Basic and acidic residues" evidence="8">
    <location>
        <begin position="514"/>
        <end position="532"/>
    </location>
</feature>
<dbReference type="GO" id="GO:0004674">
    <property type="term" value="F:protein serine/threonine kinase activity"/>
    <property type="evidence" value="ECO:0007669"/>
    <property type="project" value="UniProtKB-KW"/>
</dbReference>
<evidence type="ECO:0000259" key="9">
    <source>
        <dbReference type="PROSITE" id="PS50011"/>
    </source>
</evidence>
<dbReference type="RefSeq" id="WP_008688597.1">
    <property type="nucleotide sequence ID" value="NZ_ANOH01000453.1"/>
</dbReference>
<keyword evidence="2 10" id="KW-0723">Serine/threonine-protein kinase</keyword>
<sequence length="866" mass="95986">MIARIRDEKHDGGLHYDRETLNDYLHDRLDADTQEVTQHIEVCEQCQAHVERLVTDDVTWEEVGELLREPIANGCEHRSDDFEYESEAKDRSSWIQFLQPSDAPGSIGRFARFEVHQILGRGGMGIVMEATDTSLGRRCAVKVLAPELATSAAARKRFSREAKSAAAVVHPHVVPIQTVDEHEGLPYLVMPVVDGPSLQQRVDRDGPLSLIETVRIASQIADGLAAAHEQGLVHRDIKPANVLLENGVERVQITDFGLARAVDDASMTRSGVIAGTPQYMSPEQAHGDSIDHRSDLFSLGSVIHFMLSGRSPFRAETTMGVLNRIGNDQPRSLRQINPDVPEWLDAIVARLLSKDPDLRYQSSSEVAELLTAWQAHLLDPANAKAPESASQAKPLASRSGIGGRFNGKLPWFLAAGMLGFFAWAATVIILQTDQGTLRIESSADANVPIVIRKGNEVVEELTVTSDGASVEVKAGEYVIEIAGEADGFEVLDQSVVIQRGQTQVARIALLASEASDRPSEPERRMSSGKEPPKISPFTRMDFEDGKVLVRYESKDYEWLAVDRFPCKYLGRQTRSRYGRKWKKRLSEDLVEVLWGMNHFPGNTVHLLLKDLKTGEVRTIKDAKMTEANRNELYRDNEHNQPENDGDVESTDPLENRFPMHWGGGPAGYQVLVDRSVKHSGEFSASLESTSQSWQPSFGTIVQAIQATEYTGKRIRFSGFIKTDKTEAAGLWLRVDSAERGTVAFDNMQSRRIEGTNDWQEVQIVLDVPKDASVLTFGAILSGAGRLWVDDLSITVVDQDVEPTRPPMQGNKQAIQIADDLSERPLNLDFELGVGLVLIRPGKKSVFERVSEVFSGEDDFRAGSEPM</sequence>
<evidence type="ECO:0000256" key="8">
    <source>
        <dbReference type="SAM" id="MobiDB-lite"/>
    </source>
</evidence>
<proteinExistence type="predicted"/>
<keyword evidence="4 7" id="KW-0547">Nucleotide-binding</keyword>
<dbReference type="PROSITE" id="PS50011">
    <property type="entry name" value="PROTEIN_KINASE_DOM"/>
    <property type="match status" value="1"/>
</dbReference>
<dbReference type="Gene3D" id="3.30.200.20">
    <property type="entry name" value="Phosphorylase Kinase, domain 1"/>
    <property type="match status" value="1"/>
</dbReference>
<dbReference type="AlphaFoldDB" id="M5TSK9"/>
<dbReference type="SMART" id="SM00220">
    <property type="entry name" value="S_TKc"/>
    <property type="match status" value="1"/>
</dbReference>
<dbReference type="Gene3D" id="1.10.510.10">
    <property type="entry name" value="Transferase(Phosphotransferase) domain 1"/>
    <property type="match status" value="1"/>
</dbReference>
<dbReference type="InterPro" id="IPR008271">
    <property type="entry name" value="Ser/Thr_kinase_AS"/>
</dbReference>
<keyword evidence="11" id="KW-1185">Reference proteome</keyword>
<comment type="caution">
    <text evidence="10">The sequence shown here is derived from an EMBL/GenBank/DDBJ whole genome shotgun (WGS) entry which is preliminary data.</text>
</comment>
<feature type="compositionally biased region" description="Basic and acidic residues" evidence="8">
    <location>
        <begin position="628"/>
        <end position="641"/>
    </location>
</feature>
<feature type="region of interest" description="Disordered" evidence="8">
    <location>
        <begin position="628"/>
        <end position="651"/>
    </location>
</feature>
<evidence type="ECO:0000313" key="11">
    <source>
        <dbReference type="Proteomes" id="UP000011885"/>
    </source>
</evidence>
<dbReference type="GO" id="GO:0005524">
    <property type="term" value="F:ATP binding"/>
    <property type="evidence" value="ECO:0007669"/>
    <property type="project" value="UniProtKB-UniRule"/>
</dbReference>
<keyword evidence="5 10" id="KW-0418">Kinase</keyword>
<accession>M5TSK9</accession>
<dbReference type="CDD" id="cd14014">
    <property type="entry name" value="STKc_PknB_like"/>
    <property type="match status" value="1"/>
</dbReference>
<dbReference type="PROSITE" id="PS00108">
    <property type="entry name" value="PROTEIN_KINASE_ST"/>
    <property type="match status" value="1"/>
</dbReference>
<evidence type="ECO:0000256" key="4">
    <source>
        <dbReference type="ARBA" id="ARBA00022741"/>
    </source>
</evidence>
<evidence type="ECO:0000256" key="3">
    <source>
        <dbReference type="ARBA" id="ARBA00022679"/>
    </source>
</evidence>
<evidence type="ECO:0000256" key="1">
    <source>
        <dbReference type="ARBA" id="ARBA00012513"/>
    </source>
</evidence>
<gene>
    <name evidence="10" type="ORF">RSSM_06515</name>
</gene>
<dbReference type="Gene3D" id="2.60.120.260">
    <property type="entry name" value="Galactose-binding domain-like"/>
    <property type="match status" value="1"/>
</dbReference>